<keyword evidence="3" id="KW-1185">Reference proteome</keyword>
<dbReference type="Pfam" id="PF05137">
    <property type="entry name" value="PilN"/>
    <property type="match status" value="1"/>
</dbReference>
<gene>
    <name evidence="2" type="ORF">L2W38_04170</name>
</gene>
<dbReference type="PANTHER" id="PTHR40278:SF1">
    <property type="entry name" value="DNA UTILIZATION PROTEIN HOFN"/>
    <property type="match status" value="1"/>
</dbReference>
<dbReference type="InterPro" id="IPR052534">
    <property type="entry name" value="Extracell_DNA_Util/SecSys_Comp"/>
</dbReference>
<comment type="caution">
    <text evidence="2">The sequence shown here is derived from an EMBL/GenBank/DDBJ whole genome shotgun (WGS) entry which is preliminary data.</text>
</comment>
<proteinExistence type="predicted"/>
<evidence type="ECO:0000256" key="1">
    <source>
        <dbReference type="SAM" id="Phobius"/>
    </source>
</evidence>
<dbReference type="EMBL" id="JAKGUD010000003">
    <property type="protein sequence ID" value="MCF4142011.1"/>
    <property type="molecule type" value="Genomic_DNA"/>
</dbReference>
<accession>A0ABS9ELC9</accession>
<organism evidence="2 3">
    <name type="scientific">Dethiosulfovibrio marinus</name>
    <dbReference type="NCBI Taxonomy" id="133532"/>
    <lineage>
        <taxon>Bacteria</taxon>
        <taxon>Thermotogati</taxon>
        <taxon>Synergistota</taxon>
        <taxon>Synergistia</taxon>
        <taxon>Synergistales</taxon>
        <taxon>Dethiosulfovibrionaceae</taxon>
        <taxon>Dethiosulfovibrio</taxon>
    </lineage>
</organism>
<dbReference type="Proteomes" id="UP001200430">
    <property type="component" value="Unassembled WGS sequence"/>
</dbReference>
<keyword evidence="1" id="KW-1133">Transmembrane helix</keyword>
<dbReference type="RefSeq" id="WP_236098768.1">
    <property type="nucleotide sequence ID" value="NZ_JAKGUD010000003.1"/>
</dbReference>
<sequence length="191" mass="20935">MTVRLNLLPAELRPVEKSNRVDFTRILAASLSAAVVLVCGGVLVSGAMRSHTLRGKLDEVESRKEVLSIQSTNLISELKRLKDREALMSATLSLLHGDVPLLEIFRQIELSLPDGVWLSSVKAEAGSLHLNGFSYNENDVVLFATGLIDSPVIEQVGFPNTRRVSREGTSLVEFRLLCSISKNIPDKEVSP</sequence>
<dbReference type="InterPro" id="IPR007813">
    <property type="entry name" value="PilN"/>
</dbReference>
<feature type="transmembrane region" description="Helical" evidence="1">
    <location>
        <begin position="26"/>
        <end position="47"/>
    </location>
</feature>
<keyword evidence="1" id="KW-0812">Transmembrane</keyword>
<evidence type="ECO:0000313" key="3">
    <source>
        <dbReference type="Proteomes" id="UP001200430"/>
    </source>
</evidence>
<evidence type="ECO:0000313" key="2">
    <source>
        <dbReference type="EMBL" id="MCF4142011.1"/>
    </source>
</evidence>
<reference evidence="2 3" key="1">
    <citation type="submission" date="2022-01" db="EMBL/GenBank/DDBJ databases">
        <title>Dethiosulfovibrio faecalis sp. nov., a novel proteolytic, non-sulfur-reducing bacterium isolated from a marine aquaculture solid waste bioreactor.</title>
        <authorList>
            <person name="Grabowski S."/>
            <person name="Apolinario E."/>
            <person name="Schneider N."/>
            <person name="Marshall C.W."/>
            <person name="Sowers K.R."/>
        </authorList>
    </citation>
    <scope>NUCLEOTIDE SEQUENCE [LARGE SCALE GENOMIC DNA]</scope>
    <source>
        <strain evidence="2 3">DSM 12537</strain>
    </source>
</reference>
<keyword evidence="1" id="KW-0472">Membrane</keyword>
<protein>
    <submittedName>
        <fullName evidence="2">PilN domain-containing protein</fullName>
    </submittedName>
</protein>
<name>A0ABS9ELC9_9BACT</name>
<dbReference type="PANTHER" id="PTHR40278">
    <property type="entry name" value="DNA UTILIZATION PROTEIN HOFN"/>
    <property type="match status" value="1"/>
</dbReference>